<gene>
    <name evidence="1" type="ORF">CEY00_Acc31550</name>
</gene>
<proteinExistence type="predicted"/>
<organism evidence="1 2">
    <name type="scientific">Actinidia chinensis var. chinensis</name>
    <name type="common">Chinese soft-hair kiwi</name>
    <dbReference type="NCBI Taxonomy" id="1590841"/>
    <lineage>
        <taxon>Eukaryota</taxon>
        <taxon>Viridiplantae</taxon>
        <taxon>Streptophyta</taxon>
        <taxon>Embryophyta</taxon>
        <taxon>Tracheophyta</taxon>
        <taxon>Spermatophyta</taxon>
        <taxon>Magnoliopsida</taxon>
        <taxon>eudicotyledons</taxon>
        <taxon>Gunneridae</taxon>
        <taxon>Pentapetalae</taxon>
        <taxon>asterids</taxon>
        <taxon>Ericales</taxon>
        <taxon>Actinidiaceae</taxon>
        <taxon>Actinidia</taxon>
    </lineage>
</organism>
<dbReference type="OrthoDB" id="843225at2759"/>
<evidence type="ECO:0000313" key="2">
    <source>
        <dbReference type="Proteomes" id="UP000241394"/>
    </source>
</evidence>
<dbReference type="Proteomes" id="UP000241394">
    <property type="component" value="Chromosome LG28"/>
</dbReference>
<sequence>MYALSWCLGNLLPENMKCTTLILLYVKPPLPVYSSLDATEYLFGGDDIASMEKYGRDLASSVMRRAEAVYRDVNTNVCVCVCVYSRTVTHTLAVIFLHTLLIG</sequence>
<reference evidence="1 2" key="1">
    <citation type="submission" date="2017-07" db="EMBL/GenBank/DDBJ databases">
        <title>An improved, manually edited Actinidia chinensis var. chinensis (kiwifruit) genome highlights the challenges associated with draft genomes and gene prediction in plants.</title>
        <authorList>
            <person name="Pilkington S."/>
            <person name="Crowhurst R."/>
            <person name="Hilario E."/>
            <person name="Nardozza S."/>
            <person name="Fraser L."/>
            <person name="Peng Y."/>
            <person name="Gunaseelan K."/>
            <person name="Simpson R."/>
            <person name="Tahir J."/>
            <person name="Deroles S."/>
            <person name="Templeton K."/>
            <person name="Luo Z."/>
            <person name="Davy M."/>
            <person name="Cheng C."/>
            <person name="Mcneilage M."/>
            <person name="Scaglione D."/>
            <person name="Liu Y."/>
            <person name="Zhang Q."/>
            <person name="Datson P."/>
            <person name="De Silva N."/>
            <person name="Gardiner S."/>
            <person name="Bassett H."/>
            <person name="Chagne D."/>
            <person name="Mccallum J."/>
            <person name="Dzierzon H."/>
            <person name="Deng C."/>
            <person name="Wang Y.-Y."/>
            <person name="Barron N."/>
            <person name="Manako K."/>
            <person name="Bowen J."/>
            <person name="Foster T."/>
            <person name="Erridge Z."/>
            <person name="Tiffin H."/>
            <person name="Waite C."/>
            <person name="Davies K."/>
            <person name="Grierson E."/>
            <person name="Laing W."/>
            <person name="Kirk R."/>
            <person name="Chen X."/>
            <person name="Wood M."/>
            <person name="Montefiori M."/>
            <person name="Brummell D."/>
            <person name="Schwinn K."/>
            <person name="Catanach A."/>
            <person name="Fullerton C."/>
            <person name="Li D."/>
            <person name="Meiyalaghan S."/>
            <person name="Nieuwenhuizen N."/>
            <person name="Read N."/>
            <person name="Prakash R."/>
            <person name="Hunter D."/>
            <person name="Zhang H."/>
            <person name="Mckenzie M."/>
            <person name="Knabel M."/>
            <person name="Harris A."/>
            <person name="Allan A."/>
            <person name="Chen A."/>
            <person name="Janssen B."/>
            <person name="Plunkett B."/>
            <person name="Dwamena C."/>
            <person name="Voogd C."/>
            <person name="Leif D."/>
            <person name="Lafferty D."/>
            <person name="Souleyre E."/>
            <person name="Varkonyi-Gasic E."/>
            <person name="Gambi F."/>
            <person name="Hanley J."/>
            <person name="Yao J.-L."/>
            <person name="Cheung J."/>
            <person name="David K."/>
            <person name="Warren B."/>
            <person name="Marsh K."/>
            <person name="Snowden K."/>
            <person name="Lin-Wang K."/>
            <person name="Brian L."/>
            <person name="Martinez-Sanchez M."/>
            <person name="Wang M."/>
            <person name="Ileperuma N."/>
            <person name="Macnee N."/>
            <person name="Campin R."/>
            <person name="Mcatee P."/>
            <person name="Drummond R."/>
            <person name="Espley R."/>
            <person name="Ireland H."/>
            <person name="Wu R."/>
            <person name="Atkinson R."/>
            <person name="Karunairetnam S."/>
            <person name="Bulley S."/>
            <person name="Chunkath S."/>
            <person name="Hanley Z."/>
            <person name="Storey R."/>
            <person name="Thrimawithana A."/>
            <person name="Thomson S."/>
            <person name="David C."/>
            <person name="Testolin R."/>
        </authorList>
    </citation>
    <scope>NUCLEOTIDE SEQUENCE [LARGE SCALE GENOMIC DNA]</scope>
    <source>
        <strain evidence="2">cv. Red5</strain>
        <tissue evidence="1">Young leaf</tissue>
    </source>
</reference>
<protein>
    <submittedName>
        <fullName evidence="1">GTPase</fullName>
    </submittedName>
</protein>
<accession>A0A2R6P5N2</accession>
<dbReference type="InParanoid" id="A0A2R6P5N2"/>
<dbReference type="STRING" id="1590841.A0A2R6P5N2"/>
<dbReference type="Gramene" id="PSR85951">
    <property type="protein sequence ID" value="PSR85951"/>
    <property type="gene ID" value="CEY00_Acc31550"/>
</dbReference>
<comment type="caution">
    <text evidence="1">The sequence shown here is derived from an EMBL/GenBank/DDBJ whole genome shotgun (WGS) entry which is preliminary data.</text>
</comment>
<reference evidence="2" key="2">
    <citation type="journal article" date="2018" name="BMC Genomics">
        <title>A manually annotated Actinidia chinensis var. chinensis (kiwifruit) genome highlights the challenges associated with draft genomes and gene prediction in plants.</title>
        <authorList>
            <person name="Pilkington S.M."/>
            <person name="Crowhurst R."/>
            <person name="Hilario E."/>
            <person name="Nardozza S."/>
            <person name="Fraser L."/>
            <person name="Peng Y."/>
            <person name="Gunaseelan K."/>
            <person name="Simpson R."/>
            <person name="Tahir J."/>
            <person name="Deroles S.C."/>
            <person name="Templeton K."/>
            <person name="Luo Z."/>
            <person name="Davy M."/>
            <person name="Cheng C."/>
            <person name="McNeilage M."/>
            <person name="Scaglione D."/>
            <person name="Liu Y."/>
            <person name="Zhang Q."/>
            <person name="Datson P."/>
            <person name="De Silva N."/>
            <person name="Gardiner S.E."/>
            <person name="Bassett H."/>
            <person name="Chagne D."/>
            <person name="McCallum J."/>
            <person name="Dzierzon H."/>
            <person name="Deng C."/>
            <person name="Wang Y.Y."/>
            <person name="Barron L."/>
            <person name="Manako K."/>
            <person name="Bowen J."/>
            <person name="Foster T.M."/>
            <person name="Erridge Z.A."/>
            <person name="Tiffin H."/>
            <person name="Waite C.N."/>
            <person name="Davies K.M."/>
            <person name="Grierson E.P."/>
            <person name="Laing W.A."/>
            <person name="Kirk R."/>
            <person name="Chen X."/>
            <person name="Wood M."/>
            <person name="Montefiori M."/>
            <person name="Brummell D.A."/>
            <person name="Schwinn K.E."/>
            <person name="Catanach A."/>
            <person name="Fullerton C."/>
            <person name="Li D."/>
            <person name="Meiyalaghan S."/>
            <person name="Nieuwenhuizen N."/>
            <person name="Read N."/>
            <person name="Prakash R."/>
            <person name="Hunter D."/>
            <person name="Zhang H."/>
            <person name="McKenzie M."/>
            <person name="Knabel M."/>
            <person name="Harris A."/>
            <person name="Allan A.C."/>
            <person name="Gleave A."/>
            <person name="Chen A."/>
            <person name="Janssen B.J."/>
            <person name="Plunkett B."/>
            <person name="Ampomah-Dwamena C."/>
            <person name="Voogd C."/>
            <person name="Leif D."/>
            <person name="Lafferty D."/>
            <person name="Souleyre E.J.F."/>
            <person name="Varkonyi-Gasic E."/>
            <person name="Gambi F."/>
            <person name="Hanley J."/>
            <person name="Yao J.L."/>
            <person name="Cheung J."/>
            <person name="David K.M."/>
            <person name="Warren B."/>
            <person name="Marsh K."/>
            <person name="Snowden K.C."/>
            <person name="Lin-Wang K."/>
            <person name="Brian L."/>
            <person name="Martinez-Sanchez M."/>
            <person name="Wang M."/>
            <person name="Ileperuma N."/>
            <person name="Macnee N."/>
            <person name="Campin R."/>
            <person name="McAtee P."/>
            <person name="Drummond R.S.M."/>
            <person name="Espley R.V."/>
            <person name="Ireland H.S."/>
            <person name="Wu R."/>
            <person name="Atkinson R.G."/>
            <person name="Karunairetnam S."/>
            <person name="Bulley S."/>
            <person name="Chunkath S."/>
            <person name="Hanley Z."/>
            <person name="Storey R."/>
            <person name="Thrimawithana A.H."/>
            <person name="Thomson S."/>
            <person name="David C."/>
            <person name="Testolin R."/>
            <person name="Huang H."/>
            <person name="Hellens R.P."/>
            <person name="Schaffer R.J."/>
        </authorList>
    </citation>
    <scope>NUCLEOTIDE SEQUENCE [LARGE SCALE GENOMIC DNA]</scope>
    <source>
        <strain evidence="2">cv. Red5</strain>
    </source>
</reference>
<name>A0A2R6P5N2_ACTCC</name>
<keyword evidence="2" id="KW-1185">Reference proteome</keyword>
<dbReference type="AlphaFoldDB" id="A0A2R6P5N2"/>
<dbReference type="EMBL" id="NKQK01000028">
    <property type="protein sequence ID" value="PSR85951.1"/>
    <property type="molecule type" value="Genomic_DNA"/>
</dbReference>
<evidence type="ECO:0000313" key="1">
    <source>
        <dbReference type="EMBL" id="PSR85951.1"/>
    </source>
</evidence>